<dbReference type="PANTHER" id="PTHR34935:SF3">
    <property type="entry name" value="PROTEIN TIC110, CHLOROPLASTIC"/>
    <property type="match status" value="1"/>
</dbReference>
<protein>
    <submittedName>
        <fullName evidence="1">Uncharacterized protein</fullName>
    </submittedName>
</protein>
<keyword evidence="2" id="KW-1185">Reference proteome</keyword>
<evidence type="ECO:0000313" key="2">
    <source>
        <dbReference type="Proteomes" id="UP001279734"/>
    </source>
</evidence>
<sequence>MCIASKVVMYKNLVWKIFISYIKQARAAGSRTESAKILKKMMAFITLVVTELVADVKGESSDAKTLETVKGEDLK</sequence>
<accession>A0AAD3XPM5</accession>
<name>A0AAD3XPM5_NEPGR</name>
<dbReference type="PANTHER" id="PTHR34935">
    <property type="entry name" value="PROTEIN TIC110, CHLOROPLASTIC"/>
    <property type="match status" value="1"/>
</dbReference>
<gene>
    <name evidence="1" type="ORF">Nepgr_014199</name>
</gene>
<dbReference type="GO" id="GO:0061927">
    <property type="term" value="C:TOC-TIC supercomplex I"/>
    <property type="evidence" value="ECO:0007669"/>
    <property type="project" value="TreeGrafter"/>
</dbReference>
<dbReference type="EMBL" id="BSYO01000011">
    <property type="protein sequence ID" value="GMH12358.1"/>
    <property type="molecule type" value="Genomic_DNA"/>
</dbReference>
<dbReference type="GO" id="GO:0045037">
    <property type="term" value="P:protein import into chloroplast stroma"/>
    <property type="evidence" value="ECO:0007669"/>
    <property type="project" value="TreeGrafter"/>
</dbReference>
<dbReference type="Pfam" id="PF16940">
    <property type="entry name" value="Tic110"/>
    <property type="match status" value="1"/>
</dbReference>
<organism evidence="1 2">
    <name type="scientific">Nepenthes gracilis</name>
    <name type="common">Slender pitcher plant</name>
    <dbReference type="NCBI Taxonomy" id="150966"/>
    <lineage>
        <taxon>Eukaryota</taxon>
        <taxon>Viridiplantae</taxon>
        <taxon>Streptophyta</taxon>
        <taxon>Embryophyta</taxon>
        <taxon>Tracheophyta</taxon>
        <taxon>Spermatophyta</taxon>
        <taxon>Magnoliopsida</taxon>
        <taxon>eudicotyledons</taxon>
        <taxon>Gunneridae</taxon>
        <taxon>Pentapetalae</taxon>
        <taxon>Caryophyllales</taxon>
        <taxon>Nepenthaceae</taxon>
        <taxon>Nepenthes</taxon>
    </lineage>
</organism>
<reference evidence="1" key="1">
    <citation type="submission" date="2023-05" db="EMBL/GenBank/DDBJ databases">
        <title>Nepenthes gracilis genome sequencing.</title>
        <authorList>
            <person name="Fukushima K."/>
        </authorList>
    </citation>
    <scope>NUCLEOTIDE SEQUENCE</scope>
    <source>
        <strain evidence="1">SING2019-196</strain>
    </source>
</reference>
<comment type="caution">
    <text evidence="1">The sequence shown here is derived from an EMBL/GenBank/DDBJ whole genome shotgun (WGS) entry which is preliminary data.</text>
</comment>
<dbReference type="InterPro" id="IPR031610">
    <property type="entry name" value="TIC110"/>
</dbReference>
<evidence type="ECO:0000313" key="1">
    <source>
        <dbReference type="EMBL" id="GMH12358.1"/>
    </source>
</evidence>
<dbReference type="Proteomes" id="UP001279734">
    <property type="component" value="Unassembled WGS sequence"/>
</dbReference>
<proteinExistence type="predicted"/>
<dbReference type="AlphaFoldDB" id="A0AAD3XPM5"/>